<feature type="domain" description="TonB-dependent receptor-like beta-barrel" evidence="10">
    <location>
        <begin position="527"/>
        <end position="1144"/>
    </location>
</feature>
<organism evidence="12 13">
    <name type="scientific">Flavivirga spongiicola</name>
    <dbReference type="NCBI Taxonomy" id="421621"/>
    <lineage>
        <taxon>Bacteria</taxon>
        <taxon>Pseudomonadati</taxon>
        <taxon>Bacteroidota</taxon>
        <taxon>Flavobacteriia</taxon>
        <taxon>Flavobacteriales</taxon>
        <taxon>Flavobacteriaceae</taxon>
        <taxon>Flavivirga</taxon>
    </lineage>
</organism>
<evidence type="ECO:0000256" key="4">
    <source>
        <dbReference type="ARBA" id="ARBA00022692"/>
    </source>
</evidence>
<dbReference type="NCBIfam" id="TIGR04056">
    <property type="entry name" value="OMP_RagA_SusC"/>
    <property type="match status" value="1"/>
</dbReference>
<protein>
    <submittedName>
        <fullName evidence="12">SusC/RagA family TonB-linked outer membrane protein</fullName>
    </submittedName>
</protein>
<proteinExistence type="inferred from homology"/>
<dbReference type="NCBIfam" id="TIGR04057">
    <property type="entry name" value="SusC_RagA_signa"/>
    <property type="match status" value="1"/>
</dbReference>
<dbReference type="InterPro" id="IPR037066">
    <property type="entry name" value="Plug_dom_sf"/>
</dbReference>
<dbReference type="InterPro" id="IPR039426">
    <property type="entry name" value="TonB-dep_rcpt-like"/>
</dbReference>
<accession>A0ABU7XSD8</accession>
<dbReference type="SUPFAM" id="SSF56935">
    <property type="entry name" value="Porins"/>
    <property type="match status" value="1"/>
</dbReference>
<evidence type="ECO:0000256" key="2">
    <source>
        <dbReference type="ARBA" id="ARBA00022448"/>
    </source>
</evidence>
<evidence type="ECO:0000256" key="9">
    <source>
        <dbReference type="RuleBase" id="RU003357"/>
    </source>
</evidence>
<keyword evidence="13" id="KW-1185">Reference proteome</keyword>
<dbReference type="InterPro" id="IPR036942">
    <property type="entry name" value="Beta-barrel_TonB_sf"/>
</dbReference>
<reference evidence="12 13" key="1">
    <citation type="submission" date="2022-09" db="EMBL/GenBank/DDBJ databases">
        <title>Genome sequencing of Flavivirga sp. MEBiC05379.</title>
        <authorList>
            <person name="Oh H.-M."/>
            <person name="Kwon K.K."/>
            <person name="Park M.J."/>
            <person name="Yang S.-H."/>
        </authorList>
    </citation>
    <scope>NUCLEOTIDE SEQUENCE [LARGE SCALE GENOMIC DNA]</scope>
    <source>
        <strain evidence="12 13">MEBiC05379</strain>
    </source>
</reference>
<dbReference type="Pfam" id="PF07715">
    <property type="entry name" value="Plug"/>
    <property type="match status" value="1"/>
</dbReference>
<comment type="caution">
    <text evidence="12">The sequence shown here is derived from an EMBL/GenBank/DDBJ whole genome shotgun (WGS) entry which is preliminary data.</text>
</comment>
<evidence type="ECO:0000256" key="1">
    <source>
        <dbReference type="ARBA" id="ARBA00004571"/>
    </source>
</evidence>
<dbReference type="RefSeq" id="WP_303305670.1">
    <property type="nucleotide sequence ID" value="NZ_JAODOP010000004.1"/>
</dbReference>
<keyword evidence="5 9" id="KW-0798">TonB box</keyword>
<sequence>MRVFIFLCCATVFSFTPNNAVSQNSRIKIDADKTLTVDEVFDLIKQQTDYKFIYEEGIFKDFQSIEVKKGIIRTNKLLQKSLSQGDFNLVVTTNNTILIKEKSKAQQKQVSGKVIDEEGLPLPGVVVLIKGTTNGTATNFDGTYSITVPTLDNVLVFSFLGFETQEITVGNQSTINLVLEEELAELAEVVVTGYQQISKERSTGAYAKPEMSTLKDRSTSMNVLQRLDGLVPGLVINNAPNNTIGSSNDSGILIRGLSTINGNQNPLFVVDGVALADVSSLNPQDVEDITVLKDATAASIWGARAANGVIVITTKRGGFNKKTRIDYDTFINFQGKPDLDYRPVLNSQQFIQTARELFDPGTFPYNSQLFYNQQSGPTKNISVHNQILYDLDNGVINQTTADAMLNDLANTNNLSQIEDLLYRNAYINNHTLSVQGGGEKHAFYGSIAYTNNQSSSPGEKDETYKLNVRQDFKIGERVNFRLNTDLTNSVTEAKRAIQADNRFTPYALFQDGSGNNLTMNALQHFSNFQRPDLENVSGINLDYTPLDEVNYGFTDANALSARLTAGLTIDLFKGLKYEGTYGYFHQNSKSESFDSQDSYGVRSDIIFFTIPGANPGDNPTFHLPTEGGYYRTFDRFVKNWTFRNQLAYDGSFNDGLHKVTALAGYESQEQLFNNRQNFIRGYDLRSQLAPALDYEALRSGITGTLVVNSFGRSRITNSNEPFGESEVLFRFTSMYANAAYTFNNKYTISGSVRADESNLFGLDKSAQNRPVWSAGLKWNIGKEDFMSGVNWIDNLALRGTYGITGNSPAPGGAASFDVLRTRATNTFAYTAGLANEITAPGNKKLTWERTENLNIGLDFGIFNNRLRGSLDYYENKTDDLLDEILTNTFTGFAQIPGNSGSLENKGIEVSLQTLNIDGDFSWHTGLTLGYNKNKITSLNSSANTITNVQVGLRPPQPGYSAFPIFAYDFVGLNNEGSPEIRLADGTITSEQGAADFEDLLFMGTYQPKWSGGFTNSFSYKGLALTANMIYNLGHVMFTDTPGSGAYSGRPLEGGRNSFTRGNVHADFVNRWQQPGDEANTNTPGYTPLSNTLDRDIRYYKYGDINVTSASYIKLRDISLSYTLPDTVIQKINASHLSFRLMLNNVMLWKDNNKGIDPEFHDAAGGSRFTTPFNQSSVTFGMHLTF</sequence>
<evidence type="ECO:0000259" key="10">
    <source>
        <dbReference type="Pfam" id="PF00593"/>
    </source>
</evidence>
<evidence type="ECO:0000256" key="5">
    <source>
        <dbReference type="ARBA" id="ARBA00023077"/>
    </source>
</evidence>
<keyword evidence="3 8" id="KW-1134">Transmembrane beta strand</keyword>
<keyword evidence="4 8" id="KW-0812">Transmembrane</keyword>
<dbReference type="Gene3D" id="2.40.170.20">
    <property type="entry name" value="TonB-dependent receptor, beta-barrel domain"/>
    <property type="match status" value="1"/>
</dbReference>
<dbReference type="InterPro" id="IPR012910">
    <property type="entry name" value="Plug_dom"/>
</dbReference>
<keyword evidence="7 8" id="KW-0998">Cell outer membrane</keyword>
<evidence type="ECO:0000256" key="3">
    <source>
        <dbReference type="ARBA" id="ARBA00022452"/>
    </source>
</evidence>
<feature type="domain" description="TonB-dependent receptor plug" evidence="11">
    <location>
        <begin position="214"/>
        <end position="309"/>
    </location>
</feature>
<dbReference type="InterPro" id="IPR023997">
    <property type="entry name" value="TonB-dep_OMP_SusC/RagA_CS"/>
</dbReference>
<dbReference type="InterPro" id="IPR023996">
    <property type="entry name" value="TonB-dep_OMP_SusC/RagA"/>
</dbReference>
<dbReference type="Gene3D" id="2.60.40.1120">
    <property type="entry name" value="Carboxypeptidase-like, regulatory domain"/>
    <property type="match status" value="1"/>
</dbReference>
<comment type="similarity">
    <text evidence="8 9">Belongs to the TonB-dependent receptor family.</text>
</comment>
<dbReference type="InterPro" id="IPR008969">
    <property type="entry name" value="CarboxyPept-like_regulatory"/>
</dbReference>
<dbReference type="Pfam" id="PF00593">
    <property type="entry name" value="TonB_dep_Rec_b-barrel"/>
    <property type="match status" value="1"/>
</dbReference>
<evidence type="ECO:0000256" key="6">
    <source>
        <dbReference type="ARBA" id="ARBA00023136"/>
    </source>
</evidence>
<dbReference type="Gene3D" id="2.170.130.10">
    <property type="entry name" value="TonB-dependent receptor, plug domain"/>
    <property type="match status" value="1"/>
</dbReference>
<dbReference type="InterPro" id="IPR000531">
    <property type="entry name" value="Beta-barrel_TonB"/>
</dbReference>
<dbReference type="PROSITE" id="PS52016">
    <property type="entry name" value="TONB_DEPENDENT_REC_3"/>
    <property type="match status" value="1"/>
</dbReference>
<gene>
    <name evidence="12" type="ORF">N1F79_09280</name>
</gene>
<dbReference type="EMBL" id="JAODOP010000004">
    <property type="protein sequence ID" value="MEF3833321.1"/>
    <property type="molecule type" value="Genomic_DNA"/>
</dbReference>
<dbReference type="Pfam" id="PF13715">
    <property type="entry name" value="CarbopepD_reg_2"/>
    <property type="match status" value="1"/>
</dbReference>
<comment type="subcellular location">
    <subcellularLocation>
        <location evidence="1 8">Cell outer membrane</location>
        <topology evidence="1 8">Multi-pass membrane protein</topology>
    </subcellularLocation>
</comment>
<evidence type="ECO:0000256" key="7">
    <source>
        <dbReference type="ARBA" id="ARBA00023237"/>
    </source>
</evidence>
<evidence type="ECO:0000259" key="11">
    <source>
        <dbReference type="Pfam" id="PF07715"/>
    </source>
</evidence>
<dbReference type="Proteomes" id="UP001337305">
    <property type="component" value="Unassembled WGS sequence"/>
</dbReference>
<keyword evidence="6 8" id="KW-0472">Membrane</keyword>
<evidence type="ECO:0000256" key="8">
    <source>
        <dbReference type="PROSITE-ProRule" id="PRU01360"/>
    </source>
</evidence>
<dbReference type="SUPFAM" id="SSF49464">
    <property type="entry name" value="Carboxypeptidase regulatory domain-like"/>
    <property type="match status" value="1"/>
</dbReference>
<keyword evidence="2 8" id="KW-0813">Transport</keyword>
<evidence type="ECO:0000313" key="13">
    <source>
        <dbReference type="Proteomes" id="UP001337305"/>
    </source>
</evidence>
<evidence type="ECO:0000313" key="12">
    <source>
        <dbReference type="EMBL" id="MEF3833321.1"/>
    </source>
</evidence>
<name>A0ABU7XSD8_9FLAO</name>